<dbReference type="EMBL" id="FPAB01000006">
    <property type="protein sequence ID" value="SFT04966.1"/>
    <property type="molecule type" value="Genomic_DNA"/>
</dbReference>
<evidence type="ECO:0000313" key="1">
    <source>
        <dbReference type="EMBL" id="SFT04966.1"/>
    </source>
</evidence>
<name>A0A1I6UU88_9ACTN</name>
<dbReference type="AlphaFoldDB" id="A0A1I6UU88"/>
<proteinExistence type="predicted"/>
<dbReference type="STRING" id="1176198.SAMN05444716_106192"/>
<gene>
    <name evidence="1" type="ORF">SAMN05444716_106192</name>
</gene>
<evidence type="ECO:0000313" key="2">
    <source>
        <dbReference type="Proteomes" id="UP000198873"/>
    </source>
</evidence>
<protein>
    <submittedName>
        <fullName evidence="1">Uncharacterized protein</fullName>
    </submittedName>
</protein>
<dbReference type="RefSeq" id="WP_093843748.1">
    <property type="nucleotide sequence ID" value="NZ_CP054938.1"/>
</dbReference>
<reference evidence="2" key="1">
    <citation type="submission" date="2016-10" db="EMBL/GenBank/DDBJ databases">
        <authorList>
            <person name="Varghese N."/>
            <person name="Submissions S."/>
        </authorList>
    </citation>
    <scope>NUCLEOTIDE SEQUENCE [LARGE SCALE GENOMIC DNA]</scope>
    <source>
        <strain evidence="2">CGMCC 4.7047</strain>
    </source>
</reference>
<dbReference type="Proteomes" id="UP000198873">
    <property type="component" value="Unassembled WGS sequence"/>
</dbReference>
<accession>A0A1I6UU88</accession>
<organism evidence="1 2">
    <name type="scientific">Streptomyces harbinensis</name>
    <dbReference type="NCBI Taxonomy" id="1176198"/>
    <lineage>
        <taxon>Bacteria</taxon>
        <taxon>Bacillati</taxon>
        <taxon>Actinomycetota</taxon>
        <taxon>Actinomycetes</taxon>
        <taxon>Kitasatosporales</taxon>
        <taxon>Streptomycetaceae</taxon>
        <taxon>Streptomyces</taxon>
    </lineage>
</organism>
<keyword evidence="2" id="KW-1185">Reference proteome</keyword>
<sequence>MFGKGKESSADRGEEAPVLDWRDVSEFSFGRELRRVGKKRRKPVGGPYAVRVPTGDPQDPLLLPCAFFAPDVQGISASRLYEDAAAQHVLVSYDPREASGEEGVWRYRVRDGAGEEIGAIRRIPPANRMVKHTWRIDQPGRPEIVGRNKLARTRPGAAKWAVGRMIGEALASATAGDESDSARKPRTLEWTADGEAVMTSQYLGTYVLSADWLDRRLAFAYALLRDQ</sequence>